<dbReference type="PROSITE" id="PS51755">
    <property type="entry name" value="OMPR_PHOB"/>
    <property type="match status" value="1"/>
</dbReference>
<keyword evidence="3" id="KW-0812">Transmembrane</keyword>
<name>A0ABX3ATH1_ALILO</name>
<evidence type="ECO:0000256" key="1">
    <source>
        <dbReference type="ARBA" id="ARBA00023125"/>
    </source>
</evidence>
<dbReference type="SUPFAM" id="SSF46894">
    <property type="entry name" value="C-terminal effector domain of the bipartite response regulators"/>
    <property type="match status" value="1"/>
</dbReference>
<dbReference type="InterPro" id="IPR001867">
    <property type="entry name" value="OmpR/PhoB-type_DNA-bd"/>
</dbReference>
<protein>
    <recommendedName>
        <fullName evidence="4">OmpR/PhoB-type domain-containing protein</fullName>
    </recommendedName>
</protein>
<keyword evidence="3" id="KW-1133">Transmembrane helix</keyword>
<keyword evidence="6" id="KW-1185">Reference proteome</keyword>
<dbReference type="Proteomes" id="UP000095059">
    <property type="component" value="Unassembled WGS sequence"/>
</dbReference>
<dbReference type="SMART" id="SM00862">
    <property type="entry name" value="Trans_reg_C"/>
    <property type="match status" value="1"/>
</dbReference>
<evidence type="ECO:0000256" key="3">
    <source>
        <dbReference type="SAM" id="Phobius"/>
    </source>
</evidence>
<dbReference type="RefSeq" id="WP_017021602.1">
    <property type="nucleotide sequence ID" value="NZ_AJYJ02000098.1"/>
</dbReference>
<dbReference type="Pfam" id="PF00486">
    <property type="entry name" value="Trans_reg_C"/>
    <property type="match status" value="1"/>
</dbReference>
<proteinExistence type="predicted"/>
<keyword evidence="1 2" id="KW-0238">DNA-binding</keyword>
<evidence type="ECO:0000313" key="5">
    <source>
        <dbReference type="EMBL" id="OEF11835.1"/>
    </source>
</evidence>
<evidence type="ECO:0000259" key="4">
    <source>
        <dbReference type="PROSITE" id="PS51755"/>
    </source>
</evidence>
<accession>A0ABX3ATH1</accession>
<keyword evidence="3" id="KW-0472">Membrane</keyword>
<feature type="DNA-binding region" description="OmpR/PhoB-type" evidence="2">
    <location>
        <begin position="2"/>
        <end position="113"/>
    </location>
</feature>
<feature type="domain" description="OmpR/PhoB-type" evidence="4">
    <location>
        <begin position="2"/>
        <end position="113"/>
    </location>
</feature>
<evidence type="ECO:0000256" key="2">
    <source>
        <dbReference type="PROSITE-ProRule" id="PRU01091"/>
    </source>
</evidence>
<dbReference type="Gene3D" id="1.10.10.10">
    <property type="entry name" value="Winged helix-like DNA-binding domain superfamily/Winged helix DNA-binding domain"/>
    <property type="match status" value="1"/>
</dbReference>
<gene>
    <name evidence="5" type="ORF">A1Q5_09840</name>
</gene>
<sequence>MASITSADTKVLFFYLNEDKKHLEVYEKLKNNSKRLTDIISFNISEFSIFKALLLSKNTPVSRDELILTGWSDKIVTTTSLNVAIMNIRNKIVKFSTYFSIKTVQSKGYKLYIESHESFEESIPLVNYEENNYTSINNKDIILILLSLTLIYFIFSL</sequence>
<feature type="transmembrane region" description="Helical" evidence="3">
    <location>
        <begin position="140"/>
        <end position="155"/>
    </location>
</feature>
<evidence type="ECO:0000313" key="6">
    <source>
        <dbReference type="Proteomes" id="UP000095059"/>
    </source>
</evidence>
<dbReference type="CDD" id="cd00383">
    <property type="entry name" value="trans_reg_C"/>
    <property type="match status" value="1"/>
</dbReference>
<organism evidence="5 6">
    <name type="scientific">Aliivibrio logei 5S-186</name>
    <dbReference type="NCBI Taxonomy" id="626086"/>
    <lineage>
        <taxon>Bacteria</taxon>
        <taxon>Pseudomonadati</taxon>
        <taxon>Pseudomonadota</taxon>
        <taxon>Gammaproteobacteria</taxon>
        <taxon>Vibrionales</taxon>
        <taxon>Vibrionaceae</taxon>
        <taxon>Aliivibrio</taxon>
    </lineage>
</organism>
<dbReference type="InterPro" id="IPR036388">
    <property type="entry name" value="WH-like_DNA-bd_sf"/>
</dbReference>
<reference evidence="5 6" key="1">
    <citation type="journal article" date="2012" name="Science">
        <title>Ecological populations of bacteria act as socially cohesive units of antibiotic production and resistance.</title>
        <authorList>
            <person name="Cordero O.X."/>
            <person name="Wildschutte H."/>
            <person name="Kirkup B."/>
            <person name="Proehl S."/>
            <person name="Ngo L."/>
            <person name="Hussain F."/>
            <person name="Le Roux F."/>
            <person name="Mincer T."/>
            <person name="Polz M.F."/>
        </authorList>
    </citation>
    <scope>NUCLEOTIDE SEQUENCE [LARGE SCALE GENOMIC DNA]</scope>
    <source>
        <strain evidence="5 6">5S-186</strain>
    </source>
</reference>
<dbReference type="InterPro" id="IPR016032">
    <property type="entry name" value="Sig_transdc_resp-reg_C-effctor"/>
</dbReference>
<comment type="caution">
    <text evidence="5">The sequence shown here is derived from an EMBL/GenBank/DDBJ whole genome shotgun (WGS) entry which is preliminary data.</text>
</comment>
<dbReference type="EMBL" id="AJYJ02000098">
    <property type="protein sequence ID" value="OEF11835.1"/>
    <property type="molecule type" value="Genomic_DNA"/>
</dbReference>